<name>A0ABR9RG59_9FIRM</name>
<keyword evidence="4" id="KW-1185">Reference proteome</keyword>
<gene>
    <name evidence="3" type="ORF">INF30_00780</name>
</gene>
<feature type="transmembrane region" description="Helical" evidence="1">
    <location>
        <begin position="6"/>
        <end position="23"/>
    </location>
</feature>
<feature type="domain" description="SMODS-associated and fused to various effectors" evidence="2">
    <location>
        <begin position="173"/>
        <end position="349"/>
    </location>
</feature>
<reference evidence="3 4" key="1">
    <citation type="submission" date="2020-10" db="EMBL/GenBank/DDBJ databases">
        <title>ChiBAC.</title>
        <authorList>
            <person name="Zenner C."/>
            <person name="Hitch T.C.A."/>
            <person name="Clavel T."/>
        </authorList>
    </citation>
    <scope>NUCLEOTIDE SEQUENCE [LARGE SCALE GENOMIC DNA]</scope>
    <source>
        <strain evidence="3 4">DSM 108991</strain>
    </source>
</reference>
<feature type="transmembrane region" description="Helical" evidence="1">
    <location>
        <begin position="35"/>
        <end position="54"/>
    </location>
</feature>
<dbReference type="NCBIfam" id="NF033611">
    <property type="entry name" value="SAVED"/>
    <property type="match status" value="1"/>
</dbReference>
<accession>A0ABR9RG59</accession>
<evidence type="ECO:0000313" key="3">
    <source>
        <dbReference type="EMBL" id="MBE5061805.1"/>
    </source>
</evidence>
<feature type="transmembrane region" description="Helical" evidence="1">
    <location>
        <begin position="74"/>
        <end position="92"/>
    </location>
</feature>
<protein>
    <submittedName>
        <fullName evidence="3">SAVED domain-containing protein</fullName>
    </submittedName>
</protein>
<dbReference type="RefSeq" id="WP_226393925.1">
    <property type="nucleotide sequence ID" value="NZ_JADCKL010000001.1"/>
</dbReference>
<keyword evidence="1" id="KW-0472">Membrane</keyword>
<dbReference type="Proteomes" id="UP000758652">
    <property type="component" value="Unassembled WGS sequence"/>
</dbReference>
<evidence type="ECO:0000259" key="2">
    <source>
        <dbReference type="Pfam" id="PF18145"/>
    </source>
</evidence>
<dbReference type="Pfam" id="PF18145">
    <property type="entry name" value="SAVED"/>
    <property type="match status" value="1"/>
</dbReference>
<sequence>MKTYIILVGIIVIAIVGIVLMIKKCFTKSNSETDISTTMITTGISLIVAAFPGTKEIILSFIAEMADKNVIYETDYAMIICGMVLIAFGFLYKKNIRDRIYILNMFGIPVQKEISDDSNVKELNLADFKVKEIIIDIVDVFNVKMTAKINEIIVKKIEKVCTAFVNRSNGFKSCFTGMAPIPYTILAGTYLASGKVRRYFEYRRADSKYYELSKRKKKDYQKLNTSYPNQLNVASTEVVVALSVTRKVQKVDLNQFGVMDVVEIGLPTPDDNIIQSLVQLDEYAGEVLNQIEGLKQKYPSIQKVHFVASIPSCLSIEIGKRFALNTHRLPQIISYHFVNTETPKYPFGVIVSDGSAGKGSFVKG</sequence>
<keyword evidence="1" id="KW-0812">Transmembrane</keyword>
<keyword evidence="1" id="KW-1133">Transmembrane helix</keyword>
<organism evidence="3 4">
    <name type="scientific">Claveliimonas monacensis</name>
    <dbReference type="NCBI Taxonomy" id="2779351"/>
    <lineage>
        <taxon>Bacteria</taxon>
        <taxon>Bacillati</taxon>
        <taxon>Bacillota</taxon>
        <taxon>Clostridia</taxon>
        <taxon>Lachnospirales</taxon>
        <taxon>Lachnospiraceae</taxon>
        <taxon>Claveliimonas</taxon>
    </lineage>
</organism>
<dbReference type="EMBL" id="JADCKL010000001">
    <property type="protein sequence ID" value="MBE5061805.1"/>
    <property type="molecule type" value="Genomic_DNA"/>
</dbReference>
<proteinExistence type="predicted"/>
<evidence type="ECO:0000313" key="4">
    <source>
        <dbReference type="Proteomes" id="UP000758652"/>
    </source>
</evidence>
<comment type="caution">
    <text evidence="3">The sequence shown here is derived from an EMBL/GenBank/DDBJ whole genome shotgun (WGS) entry which is preliminary data.</text>
</comment>
<evidence type="ECO:0000256" key="1">
    <source>
        <dbReference type="SAM" id="Phobius"/>
    </source>
</evidence>
<dbReference type="InterPro" id="IPR040836">
    <property type="entry name" value="SAVED"/>
</dbReference>